<evidence type="ECO:0000256" key="3">
    <source>
        <dbReference type="ARBA" id="ARBA00023136"/>
    </source>
</evidence>
<feature type="transmembrane region" description="Helical" evidence="4">
    <location>
        <begin position="111"/>
        <end position="130"/>
    </location>
</feature>
<evidence type="ECO:0000313" key="7">
    <source>
        <dbReference type="Proteomes" id="UP001274321"/>
    </source>
</evidence>
<feature type="transmembrane region" description="Helical" evidence="4">
    <location>
        <begin position="352"/>
        <end position="370"/>
    </location>
</feature>
<dbReference type="PANTHER" id="PTHR23527">
    <property type="entry name" value="BLL3282 PROTEIN"/>
    <property type="match status" value="1"/>
</dbReference>
<evidence type="ECO:0000256" key="2">
    <source>
        <dbReference type="ARBA" id="ARBA00022989"/>
    </source>
</evidence>
<dbReference type="InterPro" id="IPR036259">
    <property type="entry name" value="MFS_trans_sf"/>
</dbReference>
<dbReference type="PANTHER" id="PTHR23527:SF1">
    <property type="entry name" value="BLL3282 PROTEIN"/>
    <property type="match status" value="1"/>
</dbReference>
<accession>A0ABU4RL21</accession>
<gene>
    <name evidence="6" type="ORF">SCD90_05630</name>
</gene>
<protein>
    <submittedName>
        <fullName evidence="6">MFS transporter</fullName>
    </submittedName>
</protein>
<feature type="transmembrane region" description="Helical" evidence="4">
    <location>
        <begin position="250"/>
        <end position="272"/>
    </location>
</feature>
<feature type="transmembrane region" description="Helical" evidence="4">
    <location>
        <begin position="86"/>
        <end position="105"/>
    </location>
</feature>
<organism evidence="6 7">
    <name type="scientific">Terrihabitans rhizophilus</name>
    <dbReference type="NCBI Taxonomy" id="3092662"/>
    <lineage>
        <taxon>Bacteria</taxon>
        <taxon>Pseudomonadati</taxon>
        <taxon>Pseudomonadota</taxon>
        <taxon>Alphaproteobacteria</taxon>
        <taxon>Hyphomicrobiales</taxon>
        <taxon>Terrihabitans</taxon>
    </lineage>
</organism>
<dbReference type="Pfam" id="PF07690">
    <property type="entry name" value="MFS_1"/>
    <property type="match status" value="1"/>
</dbReference>
<dbReference type="Proteomes" id="UP001274321">
    <property type="component" value="Unassembled WGS sequence"/>
</dbReference>
<dbReference type="EMBL" id="JAXAFJ010000002">
    <property type="protein sequence ID" value="MDX6805537.1"/>
    <property type="molecule type" value="Genomic_DNA"/>
</dbReference>
<dbReference type="SUPFAM" id="SSF103473">
    <property type="entry name" value="MFS general substrate transporter"/>
    <property type="match status" value="1"/>
</dbReference>
<keyword evidence="7" id="KW-1185">Reference proteome</keyword>
<feature type="transmembrane region" description="Helical" evidence="4">
    <location>
        <begin position="175"/>
        <end position="198"/>
    </location>
</feature>
<feature type="transmembrane region" description="Helical" evidence="4">
    <location>
        <begin position="219"/>
        <end position="244"/>
    </location>
</feature>
<keyword evidence="1 4" id="KW-0812">Transmembrane</keyword>
<keyword evidence="3 4" id="KW-0472">Membrane</keyword>
<sequence length="408" mass="41488">MTQMPDAVALPQHGSHVKWLVLASGVAAQAAMSSLHHGLPAIGPYLRSELSLSLTEVGLVLAASNWGTMMMLVLWGVLTDRFGERLVTVLGLGSAGCVMLVAAQTDAPVDIAILLFLAGGLSSSAIAASGRSAMAWFGRNERGLALGIRQMAVTLGGGIAAVALPLAAVRWGIGGALSCLGGAFFAGGLIALAGLLPPRRTLAEPRLHGLPAPTRDWPMWRLSMCTGLFACGQIALASFLVIFLNEQRGFTPLGAASVLAGVQIAGGAARILSGHISDRSGLRIPQMRLQGIALAVMLVLSALLVDASAVLIVVVVVAAGVISVSWNGLAFTAAAEMAGYSKAGFALGLQGTVMRVVSAGAGVAFGAVVAGTSWSLAFACLALFPLAGALLLSPLIAEEKRRSTAQAA</sequence>
<evidence type="ECO:0000259" key="5">
    <source>
        <dbReference type="PROSITE" id="PS50850"/>
    </source>
</evidence>
<evidence type="ECO:0000256" key="1">
    <source>
        <dbReference type="ARBA" id="ARBA00022692"/>
    </source>
</evidence>
<dbReference type="InterPro" id="IPR020846">
    <property type="entry name" value="MFS_dom"/>
</dbReference>
<dbReference type="Gene3D" id="1.20.1250.20">
    <property type="entry name" value="MFS general substrate transporter like domains"/>
    <property type="match status" value="2"/>
</dbReference>
<feature type="transmembrane region" description="Helical" evidence="4">
    <location>
        <begin position="151"/>
        <end position="169"/>
    </location>
</feature>
<comment type="caution">
    <text evidence="6">The sequence shown here is derived from an EMBL/GenBank/DDBJ whole genome shotgun (WGS) entry which is preliminary data.</text>
</comment>
<feature type="transmembrane region" description="Helical" evidence="4">
    <location>
        <begin position="20"/>
        <end position="39"/>
    </location>
</feature>
<feature type="domain" description="Major facilitator superfamily (MFS) profile" evidence="5">
    <location>
        <begin position="17"/>
        <end position="400"/>
    </location>
</feature>
<feature type="transmembrane region" description="Helical" evidence="4">
    <location>
        <begin position="59"/>
        <end position="79"/>
    </location>
</feature>
<name>A0ABU4RL21_9HYPH</name>
<reference evidence="6 7" key="1">
    <citation type="submission" date="2023-11" db="EMBL/GenBank/DDBJ databases">
        <authorList>
            <person name="Bao R."/>
        </authorList>
    </citation>
    <scope>NUCLEOTIDE SEQUENCE [LARGE SCALE GENOMIC DNA]</scope>
    <source>
        <strain evidence="6 7">PJ23</strain>
    </source>
</reference>
<evidence type="ECO:0000313" key="6">
    <source>
        <dbReference type="EMBL" id="MDX6805537.1"/>
    </source>
</evidence>
<keyword evidence="2 4" id="KW-1133">Transmembrane helix</keyword>
<proteinExistence type="predicted"/>
<feature type="transmembrane region" description="Helical" evidence="4">
    <location>
        <begin position="292"/>
        <end position="318"/>
    </location>
</feature>
<feature type="transmembrane region" description="Helical" evidence="4">
    <location>
        <begin position="376"/>
        <end position="397"/>
    </location>
</feature>
<dbReference type="InterPro" id="IPR011701">
    <property type="entry name" value="MFS"/>
</dbReference>
<dbReference type="PROSITE" id="PS50850">
    <property type="entry name" value="MFS"/>
    <property type="match status" value="1"/>
</dbReference>
<dbReference type="InterPro" id="IPR052952">
    <property type="entry name" value="MFS-Transporter"/>
</dbReference>
<dbReference type="RefSeq" id="WP_319843648.1">
    <property type="nucleotide sequence ID" value="NZ_JAXAFJ010000002.1"/>
</dbReference>
<evidence type="ECO:0000256" key="4">
    <source>
        <dbReference type="SAM" id="Phobius"/>
    </source>
</evidence>